<dbReference type="EMBL" id="CP001014">
    <property type="protein sequence ID" value="ACB40061.1"/>
    <property type="molecule type" value="Genomic_DNA"/>
</dbReference>
<evidence type="ECO:0008006" key="3">
    <source>
        <dbReference type="Google" id="ProtNLM"/>
    </source>
</evidence>
<dbReference type="InterPro" id="IPR027417">
    <property type="entry name" value="P-loop_NTPase"/>
</dbReference>
<dbReference type="GeneID" id="6165536"/>
<gene>
    <name evidence="1" type="ordered locus">Tneu_1131</name>
</gene>
<dbReference type="HOGENOM" id="CLU_1048159_0_0_2"/>
<sequence length="285" mass="31680">MFKFEFCPTRSRCLTRGRGEMADVTVIMGPPRAGKSLFLALLYGLSYYSRQGRIPGFLRELAESYLGAEGHIALETEDGVVRCESTADGVSCAADARGQFMAYLLYEGLEYTLRYRHCAPPDERGEVLAYIEKAVMKKVGERYPVVVRGGELWEEVDGKHLPIRHSSNAVVLIGVLERLAGYASEGEMLLLDGTLDGLYPDDAAYIAYRIAQAASRGARAVVATHLPLIYDLFNNLDAVAEYLGKEKLRVETAGWIFHAGEIAPADYNLTPYGRVLMEIYSKIYR</sequence>
<dbReference type="SUPFAM" id="SSF52540">
    <property type="entry name" value="P-loop containing nucleoside triphosphate hydrolases"/>
    <property type="match status" value="1"/>
</dbReference>
<dbReference type="Proteomes" id="UP000001694">
    <property type="component" value="Chromosome"/>
</dbReference>
<dbReference type="AlphaFoldDB" id="B1YE48"/>
<dbReference type="STRING" id="444157.Tneu_1131"/>
<organism evidence="1 2">
    <name type="scientific">Pyrobaculum neutrophilum (strain DSM 2338 / JCM 9278 / NBRC 100436 / V24Sta)</name>
    <name type="common">Thermoproteus neutrophilus</name>
    <dbReference type="NCBI Taxonomy" id="444157"/>
    <lineage>
        <taxon>Archaea</taxon>
        <taxon>Thermoproteota</taxon>
        <taxon>Thermoprotei</taxon>
        <taxon>Thermoproteales</taxon>
        <taxon>Thermoproteaceae</taxon>
        <taxon>Pyrobaculum</taxon>
    </lineage>
</organism>
<dbReference type="RefSeq" id="WP_012350480.1">
    <property type="nucleotide sequence ID" value="NC_010525.1"/>
</dbReference>
<proteinExistence type="predicted"/>
<evidence type="ECO:0000313" key="1">
    <source>
        <dbReference type="EMBL" id="ACB40061.1"/>
    </source>
</evidence>
<name>B1YE48_PYRNV</name>
<dbReference type="eggNOG" id="arCOG06984">
    <property type="taxonomic scope" value="Archaea"/>
</dbReference>
<evidence type="ECO:0000313" key="2">
    <source>
        <dbReference type="Proteomes" id="UP000001694"/>
    </source>
</evidence>
<protein>
    <recommendedName>
        <fullName evidence="3">ATPase AAA-type core domain-containing protein</fullName>
    </recommendedName>
</protein>
<dbReference type="KEGG" id="tne:Tneu_1131"/>
<reference evidence="1" key="1">
    <citation type="submission" date="2008-03" db="EMBL/GenBank/DDBJ databases">
        <title>Complete sequence of Thermoproteus neutrophilus V24Sta.</title>
        <authorList>
            <consortium name="US DOE Joint Genome Institute"/>
            <person name="Copeland A."/>
            <person name="Lucas S."/>
            <person name="Lapidus A."/>
            <person name="Glavina del Rio T."/>
            <person name="Dalin E."/>
            <person name="Tice H."/>
            <person name="Bruce D."/>
            <person name="Goodwin L."/>
            <person name="Pitluck S."/>
            <person name="Sims D."/>
            <person name="Brettin T."/>
            <person name="Detter J.C."/>
            <person name="Han C."/>
            <person name="Kuske C.R."/>
            <person name="Schmutz J."/>
            <person name="Larimer F."/>
            <person name="Land M."/>
            <person name="Hauser L."/>
            <person name="Kyrpides N."/>
            <person name="Mikhailova N."/>
            <person name="Biddle J.F."/>
            <person name="Zhang Z."/>
            <person name="Fitz-Gibbon S.T."/>
            <person name="Lowe T.M."/>
            <person name="Saltikov C."/>
            <person name="House C.H."/>
            <person name="Richardson P."/>
        </authorList>
    </citation>
    <scope>NUCLEOTIDE SEQUENCE [LARGE SCALE GENOMIC DNA]</scope>
    <source>
        <strain evidence="1">V24Sta</strain>
    </source>
</reference>
<keyword evidence="2" id="KW-1185">Reference proteome</keyword>
<accession>B1YE48</accession>